<dbReference type="GO" id="GO:0005524">
    <property type="term" value="F:ATP binding"/>
    <property type="evidence" value="ECO:0007669"/>
    <property type="project" value="UniProtKB-UniRule"/>
</dbReference>
<evidence type="ECO:0000256" key="9">
    <source>
        <dbReference type="ARBA" id="ARBA00022741"/>
    </source>
</evidence>
<evidence type="ECO:0000256" key="12">
    <source>
        <dbReference type="ARBA" id="ARBA00022958"/>
    </source>
</evidence>
<evidence type="ECO:0000256" key="2">
    <source>
        <dbReference type="ARBA" id="ARBA00001958"/>
    </source>
</evidence>
<keyword evidence="8 16" id="KW-0808">Transferase</keyword>
<comment type="caution">
    <text evidence="16">Lacks conserved residue(s) required for the propagation of feature annotation.</text>
</comment>
<dbReference type="STRING" id="1514105.AOC36_10015"/>
<evidence type="ECO:0000256" key="10">
    <source>
        <dbReference type="ARBA" id="ARBA00022777"/>
    </source>
</evidence>
<comment type="similarity">
    <text evidence="14 16">Belongs to the type III pantothenate kinase family.</text>
</comment>
<comment type="subunit">
    <text evidence="5 16">Homodimer.</text>
</comment>
<dbReference type="UniPathway" id="UPA00241">
    <property type="reaction ID" value="UER00352"/>
</dbReference>
<dbReference type="Proteomes" id="UP000063781">
    <property type="component" value="Chromosome"/>
</dbReference>
<dbReference type="GO" id="GO:0046872">
    <property type="term" value="F:metal ion binding"/>
    <property type="evidence" value="ECO:0007669"/>
    <property type="project" value="UniProtKB-KW"/>
</dbReference>
<dbReference type="InterPro" id="IPR043129">
    <property type="entry name" value="ATPase_NBD"/>
</dbReference>
<comment type="pathway">
    <text evidence="4 16">Cofactor biosynthesis; coenzyme A biosynthesis; CoA from (R)-pantothenate: step 1/5.</text>
</comment>
<keyword evidence="9 16" id="KW-0547">Nucleotide-binding</keyword>
<name>A0A0X8H1L0_9FIRM</name>
<reference evidence="17 18" key="1">
    <citation type="submission" date="2015-10" db="EMBL/GenBank/DDBJ databases">
        <title>Erysipelothrix larvae sp. LV19 isolated from the larval gut of the rhinoceros beetle, Trypoxylus dichotomus.</title>
        <authorList>
            <person name="Lim S."/>
            <person name="Kim B.-C."/>
        </authorList>
    </citation>
    <scope>NUCLEOTIDE SEQUENCE [LARGE SCALE GENOMIC DNA]</scope>
    <source>
        <strain evidence="17 18">LV19</strain>
    </source>
</reference>
<dbReference type="CDD" id="cd24015">
    <property type="entry name" value="ASKHA_NBD_PanK-III"/>
    <property type="match status" value="1"/>
</dbReference>
<dbReference type="SUPFAM" id="SSF53067">
    <property type="entry name" value="Actin-like ATPase domain"/>
    <property type="match status" value="2"/>
</dbReference>
<dbReference type="AlphaFoldDB" id="A0A0X8H1L0"/>
<evidence type="ECO:0000256" key="3">
    <source>
        <dbReference type="ARBA" id="ARBA00004496"/>
    </source>
</evidence>
<comment type="catalytic activity">
    <reaction evidence="1 16">
        <text>(R)-pantothenate + ATP = (R)-4'-phosphopantothenate + ADP + H(+)</text>
        <dbReference type="Rhea" id="RHEA:16373"/>
        <dbReference type="ChEBI" id="CHEBI:10986"/>
        <dbReference type="ChEBI" id="CHEBI:15378"/>
        <dbReference type="ChEBI" id="CHEBI:29032"/>
        <dbReference type="ChEBI" id="CHEBI:30616"/>
        <dbReference type="ChEBI" id="CHEBI:456216"/>
        <dbReference type="EC" id="2.7.1.33"/>
    </reaction>
</comment>
<dbReference type="NCBIfam" id="TIGR00671">
    <property type="entry name" value="baf"/>
    <property type="match status" value="1"/>
</dbReference>
<feature type="binding site" evidence="16">
    <location>
        <begin position="96"/>
        <end position="99"/>
    </location>
    <ligand>
        <name>substrate</name>
    </ligand>
</feature>
<comment type="function">
    <text evidence="16">Catalyzes the phosphorylation of pantothenate (Pan), the first step in CoA biosynthesis.</text>
</comment>
<evidence type="ECO:0000256" key="11">
    <source>
        <dbReference type="ARBA" id="ARBA00022840"/>
    </source>
</evidence>
<evidence type="ECO:0000256" key="14">
    <source>
        <dbReference type="ARBA" id="ARBA00038036"/>
    </source>
</evidence>
<evidence type="ECO:0000256" key="16">
    <source>
        <dbReference type="HAMAP-Rule" id="MF_01274"/>
    </source>
</evidence>
<keyword evidence="18" id="KW-1185">Reference proteome</keyword>
<evidence type="ECO:0000256" key="13">
    <source>
        <dbReference type="ARBA" id="ARBA00022993"/>
    </source>
</evidence>
<evidence type="ECO:0000313" key="18">
    <source>
        <dbReference type="Proteomes" id="UP000063781"/>
    </source>
</evidence>
<dbReference type="EMBL" id="CP013213">
    <property type="protein sequence ID" value="AMC94294.1"/>
    <property type="molecule type" value="Genomic_DNA"/>
</dbReference>
<keyword evidence="7 16" id="KW-0963">Cytoplasm</keyword>
<dbReference type="Gene3D" id="3.30.420.40">
    <property type="match status" value="2"/>
</dbReference>
<keyword evidence="13 16" id="KW-0173">Coenzyme A biosynthesis</keyword>
<evidence type="ECO:0000256" key="6">
    <source>
        <dbReference type="ARBA" id="ARBA00012102"/>
    </source>
</evidence>
<keyword evidence="12 16" id="KW-0630">Potassium</keyword>
<evidence type="ECO:0000256" key="8">
    <source>
        <dbReference type="ARBA" id="ARBA00022679"/>
    </source>
</evidence>
<keyword evidence="11 16" id="KW-0067">ATP-binding</keyword>
<gene>
    <name evidence="16" type="primary">coaX</name>
    <name evidence="17" type="ORF">AOC36_10015</name>
</gene>
<feature type="binding site" evidence="16">
    <location>
        <begin position="6"/>
        <end position="13"/>
    </location>
    <ligand>
        <name>ATP</name>
        <dbReference type="ChEBI" id="CHEBI:30616"/>
    </ligand>
</feature>
<dbReference type="GO" id="GO:0005737">
    <property type="term" value="C:cytoplasm"/>
    <property type="evidence" value="ECO:0007669"/>
    <property type="project" value="UniProtKB-SubCell"/>
</dbReference>
<comment type="cofactor">
    <cofactor evidence="2">
        <name>K(+)</name>
        <dbReference type="ChEBI" id="CHEBI:29103"/>
    </cofactor>
</comment>
<dbReference type="Pfam" id="PF03309">
    <property type="entry name" value="Pan_kinase"/>
    <property type="match status" value="1"/>
</dbReference>
<evidence type="ECO:0000256" key="5">
    <source>
        <dbReference type="ARBA" id="ARBA00011738"/>
    </source>
</evidence>
<feature type="binding site" evidence="16">
    <location>
        <position position="118"/>
    </location>
    <ligand>
        <name>K(+)</name>
        <dbReference type="ChEBI" id="CHEBI:29103"/>
    </ligand>
</feature>
<keyword evidence="10 16" id="KW-0418">Kinase</keyword>
<feature type="binding site" evidence="16">
    <location>
        <position position="121"/>
    </location>
    <ligand>
        <name>ATP</name>
        <dbReference type="ChEBI" id="CHEBI:30616"/>
    </ligand>
</feature>
<comment type="cofactor">
    <cofactor evidence="16">
        <name>NH4(+)</name>
        <dbReference type="ChEBI" id="CHEBI:28938"/>
    </cofactor>
    <cofactor evidence="16">
        <name>K(+)</name>
        <dbReference type="ChEBI" id="CHEBI:29103"/>
    </cofactor>
    <text evidence="16">A monovalent cation. Ammonium or potassium.</text>
</comment>
<dbReference type="GO" id="GO:0004594">
    <property type="term" value="F:pantothenate kinase activity"/>
    <property type="evidence" value="ECO:0007669"/>
    <property type="project" value="UniProtKB-UniRule"/>
</dbReference>
<dbReference type="PANTHER" id="PTHR34265:SF1">
    <property type="entry name" value="TYPE III PANTOTHENATE KINASE"/>
    <property type="match status" value="1"/>
</dbReference>
<keyword evidence="16" id="KW-0479">Metal-binding</keyword>
<dbReference type="InterPro" id="IPR004619">
    <property type="entry name" value="Type_III_PanK"/>
</dbReference>
<sequence length="240" mass="26767">MKLCMNAGNTNVTLGVGEEDVILFEKIRRVDESGIRQLLLEIKETYEIEACLLASVVPSQDERLIDIIKSVFECEVRILELKDVPLDITCYTTQLGLDRALTAYAAMNRYPQPFIVFDLGTATSIQVVNQDKFQGGLILSGLRMGLESLHKRTDLLPEVDEINVDKVIATSTETNMLNGAVYGAIGAIEGVGMRIEIELGSECTWILTGGNTRYIRNYLYRDFEVNLVLLLQGMLDVARL</sequence>
<accession>A0A0X8H1L0</accession>
<evidence type="ECO:0000256" key="7">
    <source>
        <dbReference type="ARBA" id="ARBA00022490"/>
    </source>
</evidence>
<comment type="subcellular location">
    <subcellularLocation>
        <location evidence="3 16">Cytoplasm</location>
    </subcellularLocation>
</comment>
<evidence type="ECO:0000256" key="4">
    <source>
        <dbReference type="ARBA" id="ARBA00005225"/>
    </source>
</evidence>
<proteinExistence type="inferred from homology"/>
<organism evidence="17 18">
    <name type="scientific">Erysipelothrix larvae</name>
    <dbReference type="NCBI Taxonomy" id="1514105"/>
    <lineage>
        <taxon>Bacteria</taxon>
        <taxon>Bacillati</taxon>
        <taxon>Bacillota</taxon>
        <taxon>Erysipelotrichia</taxon>
        <taxon>Erysipelotrichales</taxon>
        <taxon>Erysipelotrichaceae</taxon>
        <taxon>Erysipelothrix</taxon>
    </lineage>
</organism>
<evidence type="ECO:0000256" key="15">
    <source>
        <dbReference type="ARBA" id="ARBA00040883"/>
    </source>
</evidence>
<dbReference type="GO" id="GO:0015937">
    <property type="term" value="P:coenzyme A biosynthetic process"/>
    <property type="evidence" value="ECO:0007669"/>
    <property type="project" value="UniProtKB-UniRule"/>
</dbReference>
<evidence type="ECO:0000313" key="17">
    <source>
        <dbReference type="EMBL" id="AMC94294.1"/>
    </source>
</evidence>
<feature type="active site" description="Proton acceptor" evidence="16">
    <location>
        <position position="98"/>
    </location>
</feature>
<feature type="binding site" evidence="16">
    <location>
        <position position="172"/>
    </location>
    <ligand>
        <name>substrate</name>
    </ligand>
</feature>
<dbReference type="KEGG" id="erl:AOC36_10015"/>
<dbReference type="PANTHER" id="PTHR34265">
    <property type="entry name" value="TYPE III PANTOTHENATE KINASE"/>
    <property type="match status" value="1"/>
</dbReference>
<dbReference type="HAMAP" id="MF_01274">
    <property type="entry name" value="Pantothen_kinase_3"/>
    <property type="match status" value="1"/>
</dbReference>
<dbReference type="EC" id="2.7.1.33" evidence="6 16"/>
<protein>
    <recommendedName>
        <fullName evidence="15 16">Type III pantothenate kinase</fullName>
        <ecNumber evidence="6 16">2.7.1.33</ecNumber>
    </recommendedName>
    <alternativeName>
        <fullName evidence="16">PanK-III</fullName>
    </alternativeName>
    <alternativeName>
        <fullName evidence="16">Pantothenic acid kinase</fullName>
    </alternativeName>
</protein>
<evidence type="ECO:0000256" key="1">
    <source>
        <dbReference type="ARBA" id="ARBA00001206"/>
    </source>
</evidence>